<dbReference type="InterPro" id="IPR004639">
    <property type="entry name" value="4pyrrol_synth_GluAld_NH2Trfase"/>
</dbReference>
<name>A0A521BH64_9BACT</name>
<evidence type="ECO:0000256" key="2">
    <source>
        <dbReference type="ARBA" id="ARBA00004819"/>
    </source>
</evidence>
<accession>A0A521BH64</accession>
<dbReference type="PROSITE" id="PS00600">
    <property type="entry name" value="AA_TRANSFER_CLASS_3"/>
    <property type="match status" value="1"/>
</dbReference>
<comment type="subunit">
    <text evidence="7">Homodimer.</text>
</comment>
<dbReference type="Pfam" id="PF00202">
    <property type="entry name" value="Aminotran_3"/>
    <property type="match status" value="1"/>
</dbReference>
<dbReference type="InterPro" id="IPR015421">
    <property type="entry name" value="PyrdxlP-dep_Trfase_major"/>
</dbReference>
<dbReference type="GO" id="GO:0006782">
    <property type="term" value="P:protoporphyrinogen IX biosynthetic process"/>
    <property type="evidence" value="ECO:0007669"/>
    <property type="project" value="UniProtKB-UniRule"/>
</dbReference>
<keyword evidence="4 7" id="KW-0663">Pyridoxal phosphate</keyword>
<keyword evidence="7" id="KW-0963">Cytoplasm</keyword>
<dbReference type="FunFam" id="3.40.640.10:FF:000021">
    <property type="entry name" value="Glutamate-1-semialdehyde 2,1-aminomutase"/>
    <property type="match status" value="1"/>
</dbReference>
<organism evidence="8 9">
    <name type="scientific">Gracilimonas mengyeensis</name>
    <dbReference type="NCBI Taxonomy" id="1302730"/>
    <lineage>
        <taxon>Bacteria</taxon>
        <taxon>Pseudomonadati</taxon>
        <taxon>Balneolota</taxon>
        <taxon>Balneolia</taxon>
        <taxon>Balneolales</taxon>
        <taxon>Balneolaceae</taxon>
        <taxon>Gracilimonas</taxon>
    </lineage>
</organism>
<dbReference type="EMBL" id="FXTP01000002">
    <property type="protein sequence ID" value="SMO46458.1"/>
    <property type="molecule type" value="Genomic_DNA"/>
</dbReference>
<proteinExistence type="inferred from homology"/>
<dbReference type="Gene3D" id="3.90.1150.10">
    <property type="entry name" value="Aspartate Aminotransferase, domain 1"/>
    <property type="match status" value="1"/>
</dbReference>
<dbReference type="InterPro" id="IPR005814">
    <property type="entry name" value="Aminotrans_3"/>
</dbReference>
<evidence type="ECO:0000256" key="7">
    <source>
        <dbReference type="HAMAP-Rule" id="MF_00375"/>
    </source>
</evidence>
<dbReference type="GO" id="GO:0005737">
    <property type="term" value="C:cytoplasm"/>
    <property type="evidence" value="ECO:0007669"/>
    <property type="project" value="UniProtKB-SubCell"/>
</dbReference>
<comment type="cofactor">
    <cofactor evidence="1 7">
        <name>pyridoxal 5'-phosphate</name>
        <dbReference type="ChEBI" id="CHEBI:597326"/>
    </cofactor>
</comment>
<comment type="subcellular location">
    <subcellularLocation>
        <location evidence="7">Cytoplasm</location>
    </subcellularLocation>
</comment>
<dbReference type="NCBIfam" id="NF000818">
    <property type="entry name" value="PRK00062.1"/>
    <property type="match status" value="1"/>
</dbReference>
<evidence type="ECO:0000256" key="6">
    <source>
        <dbReference type="ARBA" id="ARBA00023244"/>
    </source>
</evidence>
<dbReference type="InterPro" id="IPR015422">
    <property type="entry name" value="PyrdxlP-dep_Trfase_small"/>
</dbReference>
<feature type="modified residue" description="N6-(pyridoxal phosphate)lysine" evidence="7">
    <location>
        <position position="305"/>
    </location>
</feature>
<dbReference type="CDD" id="cd00610">
    <property type="entry name" value="OAT_like"/>
    <property type="match status" value="1"/>
</dbReference>
<dbReference type="InterPro" id="IPR015424">
    <property type="entry name" value="PyrdxlP-dep_Trfase"/>
</dbReference>
<gene>
    <name evidence="7" type="primary">hemL</name>
    <name evidence="8" type="ORF">SAMN06265219_102293</name>
</gene>
<dbReference type="InterPro" id="IPR049704">
    <property type="entry name" value="Aminotrans_3_PPA_site"/>
</dbReference>
<dbReference type="Gene3D" id="3.40.640.10">
    <property type="entry name" value="Type I PLP-dependent aspartate aminotransferase-like (Major domain)"/>
    <property type="match status" value="1"/>
</dbReference>
<evidence type="ECO:0000313" key="9">
    <source>
        <dbReference type="Proteomes" id="UP000317557"/>
    </source>
</evidence>
<dbReference type="Proteomes" id="UP000317557">
    <property type="component" value="Unassembled WGS sequence"/>
</dbReference>
<dbReference type="GO" id="GO:0008483">
    <property type="term" value="F:transaminase activity"/>
    <property type="evidence" value="ECO:0007669"/>
    <property type="project" value="InterPro"/>
</dbReference>
<dbReference type="GO" id="GO:0042286">
    <property type="term" value="F:glutamate-1-semialdehyde 2,1-aminomutase activity"/>
    <property type="evidence" value="ECO:0007669"/>
    <property type="project" value="UniProtKB-UniRule"/>
</dbReference>
<comment type="similarity">
    <text evidence="3 7">Belongs to the class-III pyridoxal-phosphate-dependent aminotransferase family. HemL subfamily.</text>
</comment>
<evidence type="ECO:0000256" key="4">
    <source>
        <dbReference type="ARBA" id="ARBA00022898"/>
    </source>
</evidence>
<comment type="catalytic activity">
    <reaction evidence="7">
        <text>(S)-4-amino-5-oxopentanoate = 5-aminolevulinate</text>
        <dbReference type="Rhea" id="RHEA:14265"/>
        <dbReference type="ChEBI" id="CHEBI:57501"/>
        <dbReference type="ChEBI" id="CHEBI:356416"/>
        <dbReference type="EC" id="5.4.3.8"/>
    </reaction>
</comment>
<comment type="pathway">
    <text evidence="2">Porphyrin-containing compound metabolism; protoporphyrin-IX biosynthesis; 5-aminolevulinate from L-glutamyl-tRNA(Glu): step 2/2.</text>
</comment>
<dbReference type="PANTHER" id="PTHR43713">
    <property type="entry name" value="GLUTAMATE-1-SEMIALDEHYDE 2,1-AMINOMUTASE"/>
    <property type="match status" value="1"/>
</dbReference>
<keyword evidence="6 7" id="KW-0627">Porphyrin biosynthesis</keyword>
<evidence type="ECO:0000256" key="1">
    <source>
        <dbReference type="ARBA" id="ARBA00001933"/>
    </source>
</evidence>
<dbReference type="SUPFAM" id="SSF53383">
    <property type="entry name" value="PLP-dependent transferases"/>
    <property type="match status" value="1"/>
</dbReference>
<reference evidence="8 9" key="1">
    <citation type="submission" date="2017-05" db="EMBL/GenBank/DDBJ databases">
        <authorList>
            <person name="Varghese N."/>
            <person name="Submissions S."/>
        </authorList>
    </citation>
    <scope>NUCLEOTIDE SEQUENCE [LARGE SCALE GENOMIC DNA]</scope>
    <source>
        <strain evidence="8 9">DSM 21985</strain>
    </source>
</reference>
<dbReference type="UniPathway" id="UPA00251">
    <property type="reaction ID" value="UER00317"/>
</dbReference>
<dbReference type="AlphaFoldDB" id="A0A521BH64"/>
<evidence type="ECO:0000256" key="3">
    <source>
        <dbReference type="ARBA" id="ARBA00008981"/>
    </source>
</evidence>
<dbReference type="NCBIfam" id="TIGR00713">
    <property type="entry name" value="hemL"/>
    <property type="match status" value="1"/>
</dbReference>
<evidence type="ECO:0000256" key="5">
    <source>
        <dbReference type="ARBA" id="ARBA00023235"/>
    </source>
</evidence>
<dbReference type="EC" id="5.4.3.8" evidence="7"/>
<protein>
    <recommendedName>
        <fullName evidence="7">Glutamate-1-semialdehyde 2,1-aminomutase</fullName>
        <shortName evidence="7">GSA</shortName>
        <ecNumber evidence="7">5.4.3.8</ecNumber>
    </recommendedName>
    <alternativeName>
        <fullName evidence="7">Glutamate-1-semialdehyde aminotransferase</fullName>
        <shortName evidence="7">GSA-AT</shortName>
    </alternativeName>
</protein>
<evidence type="ECO:0000313" key="8">
    <source>
        <dbReference type="EMBL" id="SMO46458.1"/>
    </source>
</evidence>
<dbReference type="GO" id="GO:0030170">
    <property type="term" value="F:pyridoxal phosphate binding"/>
    <property type="evidence" value="ECO:0007669"/>
    <property type="project" value="InterPro"/>
</dbReference>
<dbReference type="HAMAP" id="MF_00375">
    <property type="entry name" value="HemL_aminotrans_3"/>
    <property type="match status" value="1"/>
</dbReference>
<sequence>MAPTPLKISQEQLTDLSPLKGRLEGRTKIIFRITEDRIMNYPNSKELFERASKVIPGGVNSPVRAFNSVGGTPVFITKANGAYLWDEEGNKYIDYISSWGPMLLGHAEPDVVKAVQETAANSTSFGAPTKLEVEMAELITSSVPGVDKIRMVNSGTEATMSAIRVARGYTGKNKIIKFKGNYHGHGDSFLIEAGSGALTMGEPSSPGVTEGTAKDTLNAEYNNLESVENLVEANKDDMAAIILEPIAGNMGCIPPKEGFLEGLRALCDEHDIVLIFDEVMTGFRVDFQGAQKVYGVTADMVTYGKIIGAGLPVGAYGGKQEIMDYVAPTGPVYQAGTLSGNPLAMAAGYTLLKKLKESPAVYEELEKKASVLANGIGQILKKYDIPHAINCVGSMVGVFYCEGPVETFDDANRTDKELFGKIFHGMLKRGVHLPPSPFEAFFLSNALSSEDITNTLTAYEETIAEITESE</sequence>
<keyword evidence="5 7" id="KW-0413">Isomerase</keyword>
<dbReference type="PANTHER" id="PTHR43713:SF3">
    <property type="entry name" value="GLUTAMATE-1-SEMIALDEHYDE 2,1-AMINOMUTASE 1, CHLOROPLASTIC-RELATED"/>
    <property type="match status" value="1"/>
</dbReference>
<keyword evidence="9" id="KW-1185">Reference proteome</keyword>